<name>D3AQW8_9FIRM</name>
<dbReference type="Proteomes" id="UP000004968">
    <property type="component" value="Unassembled WGS sequence"/>
</dbReference>
<dbReference type="HOGENOM" id="CLU_3252622_0_0_9"/>
<reference evidence="1 2" key="1">
    <citation type="submission" date="2010-01" db="EMBL/GenBank/DDBJ databases">
        <authorList>
            <person name="Weinstock G."/>
            <person name="Sodergren E."/>
            <person name="Clifton S."/>
            <person name="Fulton L."/>
            <person name="Fulton B."/>
            <person name="Courtney L."/>
            <person name="Fronick C."/>
            <person name="Harrison M."/>
            <person name="Strong C."/>
            <person name="Farmer C."/>
            <person name="Delahaunty K."/>
            <person name="Markovic C."/>
            <person name="Hall O."/>
            <person name="Minx P."/>
            <person name="Tomlinson C."/>
            <person name="Mitreva M."/>
            <person name="Nelson J."/>
            <person name="Hou S."/>
            <person name="Wollam A."/>
            <person name="Pepin K.H."/>
            <person name="Johnson M."/>
            <person name="Bhonagiri V."/>
            <person name="Nash W.E."/>
            <person name="Warren W."/>
            <person name="Chinwalla A."/>
            <person name="Mardis E.R."/>
            <person name="Wilson R.K."/>
        </authorList>
    </citation>
    <scope>NUCLEOTIDE SEQUENCE [LARGE SCALE GENOMIC DNA]</scope>
    <source>
        <strain evidence="1 2">DSM 13479</strain>
    </source>
</reference>
<sequence length="42" mass="4573">MHSVSDHFLRRSSAAYLQAAAMRQLGCGRAPCCHRTQSTAPV</sequence>
<protein>
    <submittedName>
        <fullName evidence="1">Uncharacterized protein</fullName>
    </submittedName>
</protein>
<evidence type="ECO:0000313" key="1">
    <source>
        <dbReference type="EMBL" id="EFC95784.1"/>
    </source>
</evidence>
<proteinExistence type="predicted"/>
<comment type="caution">
    <text evidence="1">The sequence shown here is derived from an EMBL/GenBank/DDBJ whole genome shotgun (WGS) entry which is preliminary data.</text>
</comment>
<dbReference type="EMBL" id="ACIO01000676">
    <property type="protein sequence ID" value="EFC95784.1"/>
    <property type="molecule type" value="Genomic_DNA"/>
</dbReference>
<accession>D3AQW8</accession>
<dbReference type="AlphaFoldDB" id="D3AQW8"/>
<evidence type="ECO:0000313" key="2">
    <source>
        <dbReference type="Proteomes" id="UP000004968"/>
    </source>
</evidence>
<gene>
    <name evidence="1" type="ORF">CLOSTHATH_06024</name>
</gene>
<organism evidence="1 2">
    <name type="scientific">Hungatella hathewayi DSM 13479</name>
    <dbReference type="NCBI Taxonomy" id="566550"/>
    <lineage>
        <taxon>Bacteria</taxon>
        <taxon>Bacillati</taxon>
        <taxon>Bacillota</taxon>
        <taxon>Clostridia</taxon>
        <taxon>Lachnospirales</taxon>
        <taxon>Lachnospiraceae</taxon>
        <taxon>Hungatella</taxon>
    </lineage>
</organism>